<feature type="transmembrane region" description="Helical" evidence="1">
    <location>
        <begin position="69"/>
        <end position="88"/>
    </location>
</feature>
<protein>
    <submittedName>
        <fullName evidence="3">Uncharacterized protein</fullName>
    </submittedName>
</protein>
<dbReference type="Proteomes" id="UP000290289">
    <property type="component" value="Chromosome 6"/>
</dbReference>
<sequence length="124" mass="13319">MLRLIPKMLALMAVQRHTAASRSASPWMREQQGSTGGLPMVMLSNPLRTLAQTPNLRVSLGQLVPVEGLGFGVGFGFGLGFGLGLGHVPQELTRAKKKRLSARKRASEEVVLDAISQTLEEVGL</sequence>
<keyword evidence="1" id="KW-0812">Transmembrane</keyword>
<proteinExistence type="predicted"/>
<accession>A0A498JQ76</accession>
<organism evidence="3 4">
    <name type="scientific">Malus domestica</name>
    <name type="common">Apple</name>
    <name type="synonym">Pyrus malus</name>
    <dbReference type="NCBI Taxonomy" id="3750"/>
    <lineage>
        <taxon>Eukaryota</taxon>
        <taxon>Viridiplantae</taxon>
        <taxon>Streptophyta</taxon>
        <taxon>Embryophyta</taxon>
        <taxon>Tracheophyta</taxon>
        <taxon>Spermatophyta</taxon>
        <taxon>Magnoliopsida</taxon>
        <taxon>eudicotyledons</taxon>
        <taxon>Gunneridae</taxon>
        <taxon>Pentapetalae</taxon>
        <taxon>rosids</taxon>
        <taxon>fabids</taxon>
        <taxon>Rosales</taxon>
        <taxon>Rosaceae</taxon>
        <taxon>Amygdaloideae</taxon>
        <taxon>Maleae</taxon>
        <taxon>Malus</taxon>
    </lineage>
</organism>
<feature type="chain" id="PRO_5019738218" evidence="2">
    <location>
        <begin position="21"/>
        <end position="124"/>
    </location>
</feature>
<dbReference type="EMBL" id="RDQH01000332">
    <property type="protein sequence ID" value="RXH97295.1"/>
    <property type="molecule type" value="Genomic_DNA"/>
</dbReference>
<keyword evidence="2" id="KW-0732">Signal</keyword>
<evidence type="ECO:0000313" key="4">
    <source>
        <dbReference type="Proteomes" id="UP000290289"/>
    </source>
</evidence>
<evidence type="ECO:0000256" key="2">
    <source>
        <dbReference type="SAM" id="SignalP"/>
    </source>
</evidence>
<comment type="caution">
    <text evidence="3">The sequence shown here is derived from an EMBL/GenBank/DDBJ whole genome shotgun (WGS) entry which is preliminary data.</text>
</comment>
<name>A0A498JQ76_MALDO</name>
<keyword evidence="1" id="KW-1133">Transmembrane helix</keyword>
<gene>
    <name evidence="3" type="ORF">DVH24_035963</name>
</gene>
<evidence type="ECO:0000313" key="3">
    <source>
        <dbReference type="EMBL" id="RXH97295.1"/>
    </source>
</evidence>
<reference evidence="3 4" key="1">
    <citation type="submission" date="2018-10" db="EMBL/GenBank/DDBJ databases">
        <title>A high-quality apple genome assembly.</title>
        <authorList>
            <person name="Hu J."/>
        </authorList>
    </citation>
    <scope>NUCLEOTIDE SEQUENCE [LARGE SCALE GENOMIC DNA]</scope>
    <source>
        <strain evidence="4">cv. HFTH1</strain>
        <tissue evidence="3">Young leaf</tissue>
    </source>
</reference>
<evidence type="ECO:0000256" key="1">
    <source>
        <dbReference type="SAM" id="Phobius"/>
    </source>
</evidence>
<keyword evidence="4" id="KW-1185">Reference proteome</keyword>
<feature type="signal peptide" evidence="2">
    <location>
        <begin position="1"/>
        <end position="20"/>
    </location>
</feature>
<keyword evidence="1" id="KW-0472">Membrane</keyword>
<dbReference type="SMR" id="A0A498JQ76"/>
<dbReference type="AlphaFoldDB" id="A0A498JQ76"/>